<evidence type="ECO:0008006" key="3">
    <source>
        <dbReference type="Google" id="ProtNLM"/>
    </source>
</evidence>
<organism evidence="1 2">
    <name type="scientific">Amycolatopsis camponoti</name>
    <dbReference type="NCBI Taxonomy" id="2606593"/>
    <lineage>
        <taxon>Bacteria</taxon>
        <taxon>Bacillati</taxon>
        <taxon>Actinomycetota</taxon>
        <taxon>Actinomycetes</taxon>
        <taxon>Pseudonocardiales</taxon>
        <taxon>Pseudonocardiaceae</taxon>
        <taxon>Amycolatopsis</taxon>
    </lineage>
</organism>
<reference evidence="1 2" key="1">
    <citation type="submission" date="2019-09" db="EMBL/GenBank/DDBJ databases">
        <authorList>
            <person name="Leyn A S."/>
        </authorList>
    </citation>
    <scope>NUCLEOTIDE SEQUENCE [LARGE SCALE GENOMIC DNA]</scope>
    <source>
        <strain evidence="1">AA231_1</strain>
    </source>
</reference>
<dbReference type="NCBIfam" id="TIGR02241">
    <property type="entry name" value="conserved hypothetical phage tail region protein"/>
    <property type="match status" value="1"/>
</dbReference>
<dbReference type="AlphaFoldDB" id="A0A6I8LJA2"/>
<keyword evidence="2" id="KW-1185">Reference proteome</keyword>
<dbReference type="InterPro" id="IPR011747">
    <property type="entry name" value="CHP02241"/>
</dbReference>
<dbReference type="PANTHER" id="PTHR38009">
    <property type="entry name" value="CONSERVED HYPOTHETICAL PHAGE TAIL PROTEIN"/>
    <property type="match status" value="1"/>
</dbReference>
<proteinExistence type="predicted"/>
<protein>
    <recommendedName>
        <fullName evidence="3">Phage tail protein</fullName>
    </recommendedName>
</protein>
<accession>A0A6I8LJA2</accession>
<evidence type="ECO:0000313" key="1">
    <source>
        <dbReference type="EMBL" id="VVJ17644.1"/>
    </source>
</evidence>
<sequence>MAKFTVNTTRLDPYQGFRFKIKVDGQYVAALNKCGALKKTTEVTPWYEGGDASGPHQMPGKTKYDAILMEAGVTHDTTFEDWANKVNNFQGDAATSLATFRKDITIEVYNLGGQKVLAYNVYRAWVSEYQALPQLDAGGNAVLISTVKLENEGWVRDTSVTEVKEN</sequence>
<gene>
    <name evidence="1" type="ORF">AA23TX_02665</name>
</gene>
<evidence type="ECO:0000313" key="2">
    <source>
        <dbReference type="Proteomes" id="UP000399805"/>
    </source>
</evidence>
<dbReference type="InterPro" id="IPR010667">
    <property type="entry name" value="Phage_T4_Gp19"/>
</dbReference>
<dbReference type="GO" id="GO:0005198">
    <property type="term" value="F:structural molecule activity"/>
    <property type="evidence" value="ECO:0007669"/>
    <property type="project" value="InterPro"/>
</dbReference>
<dbReference type="RefSeq" id="WP_155542776.1">
    <property type="nucleotide sequence ID" value="NZ_CABVGP010000001.1"/>
</dbReference>
<dbReference type="Pfam" id="PF06841">
    <property type="entry name" value="Phage_T4_gp19"/>
    <property type="match status" value="1"/>
</dbReference>
<dbReference type="EMBL" id="CABVGP010000001">
    <property type="protein sequence ID" value="VVJ17644.1"/>
    <property type="molecule type" value="Genomic_DNA"/>
</dbReference>
<dbReference type="Proteomes" id="UP000399805">
    <property type="component" value="Unassembled WGS sequence"/>
</dbReference>
<name>A0A6I8LJA2_9PSEU</name>
<dbReference type="PANTHER" id="PTHR38009:SF1">
    <property type="entry name" value="CONSERVED HYPOTHETICAL PHAGE TAIL PROTEIN"/>
    <property type="match status" value="1"/>
</dbReference>